<reference evidence="1 2" key="1">
    <citation type="submission" date="2023-01" db="EMBL/GenBank/DDBJ databases">
        <title>Halorubrum ezzemoulense from Santa Pola, Spain.</title>
        <authorList>
            <person name="Feng Y."/>
            <person name="Louyakis A.S."/>
            <person name="Gogarten J.P."/>
        </authorList>
    </citation>
    <scope>NUCLEOTIDE SEQUENCE [LARGE SCALE GENOMIC DNA]</scope>
    <source>
        <strain evidence="1 2">AMM015</strain>
    </source>
</reference>
<dbReference type="Proteomes" id="UP001210528">
    <property type="component" value="Unassembled WGS sequence"/>
</dbReference>
<evidence type="ECO:0008006" key="3">
    <source>
        <dbReference type="Google" id="ProtNLM"/>
    </source>
</evidence>
<gene>
    <name evidence="1" type="ORF">PM085_20475</name>
</gene>
<evidence type="ECO:0000313" key="2">
    <source>
        <dbReference type="Proteomes" id="UP001210528"/>
    </source>
</evidence>
<evidence type="ECO:0000313" key="1">
    <source>
        <dbReference type="EMBL" id="MDB2294577.1"/>
    </source>
</evidence>
<name>A0ABT4Z924_HALEZ</name>
<comment type="caution">
    <text evidence="1">The sequence shown here is derived from an EMBL/GenBank/DDBJ whole genome shotgun (WGS) entry which is preliminary data.</text>
</comment>
<dbReference type="PROSITE" id="PS00107">
    <property type="entry name" value="PROTEIN_KINASE_ATP"/>
    <property type="match status" value="1"/>
</dbReference>
<dbReference type="InterPro" id="IPR017441">
    <property type="entry name" value="Protein_kinase_ATP_BS"/>
</dbReference>
<accession>A0ABT4Z924</accession>
<sequence length="74" mass="8292">MTLDPQDYTRVPSINTPSDNGSISLDFSEFTIEDRIGEGGNAIVYDATVETDIVDRIAIKKITWEKTITRTKID</sequence>
<proteinExistence type="predicted"/>
<dbReference type="EMBL" id="JAQLUK010000200">
    <property type="protein sequence ID" value="MDB2294577.1"/>
    <property type="molecule type" value="Genomic_DNA"/>
</dbReference>
<feature type="non-terminal residue" evidence="1">
    <location>
        <position position="74"/>
    </location>
</feature>
<keyword evidence="2" id="KW-1185">Reference proteome</keyword>
<protein>
    <recommendedName>
        <fullName evidence="3">Protein kinase domain-containing protein</fullName>
    </recommendedName>
</protein>
<organism evidence="1 2">
    <name type="scientific">Halorubrum ezzemoulense</name>
    <name type="common">Halorubrum chaoviator</name>
    <dbReference type="NCBI Taxonomy" id="337243"/>
    <lineage>
        <taxon>Archaea</taxon>
        <taxon>Methanobacteriati</taxon>
        <taxon>Methanobacteriota</taxon>
        <taxon>Stenosarchaea group</taxon>
        <taxon>Halobacteria</taxon>
        <taxon>Halobacteriales</taxon>
        <taxon>Haloferacaceae</taxon>
        <taxon>Halorubrum</taxon>
    </lineage>
</organism>